<name>A0ABR8PPE3_9CLOT</name>
<evidence type="ECO:0000313" key="1">
    <source>
        <dbReference type="EMBL" id="MBD7910042.1"/>
    </source>
</evidence>
<organism evidence="1 2">
    <name type="scientific">Clostridium cibarium</name>
    <dbReference type="NCBI Taxonomy" id="2762247"/>
    <lineage>
        <taxon>Bacteria</taxon>
        <taxon>Bacillati</taxon>
        <taxon>Bacillota</taxon>
        <taxon>Clostridia</taxon>
        <taxon>Eubacteriales</taxon>
        <taxon>Clostridiaceae</taxon>
        <taxon>Clostridium</taxon>
    </lineage>
</organism>
<dbReference type="Proteomes" id="UP000627781">
    <property type="component" value="Unassembled WGS sequence"/>
</dbReference>
<protein>
    <recommendedName>
        <fullName evidence="3">DUF5082 domain-containing protein</fullName>
    </recommendedName>
</protein>
<accession>A0ABR8PPE3</accession>
<gene>
    <name evidence="1" type="ORF">H9661_01620</name>
</gene>
<dbReference type="RefSeq" id="WP_191767545.1">
    <property type="nucleotide sequence ID" value="NZ_JACSRA010000002.1"/>
</dbReference>
<proteinExistence type="predicted"/>
<comment type="caution">
    <text evidence="1">The sequence shown here is derived from an EMBL/GenBank/DDBJ whole genome shotgun (WGS) entry which is preliminary data.</text>
</comment>
<dbReference type="EMBL" id="JACSRA010000002">
    <property type="protein sequence ID" value="MBD7910042.1"/>
    <property type="molecule type" value="Genomic_DNA"/>
</dbReference>
<evidence type="ECO:0008006" key="3">
    <source>
        <dbReference type="Google" id="ProtNLM"/>
    </source>
</evidence>
<sequence>MAKYDVMIQQKKLRVKNNIESINKVCEELISLDENITYKSISGKTMIPIKTLQNSSYKECITNWKGIQKIRENNEESNVYLEDIKYLKKIIQQLRKQNEQLKYELYTQRTK</sequence>
<reference evidence="1 2" key="1">
    <citation type="submission" date="2020-08" db="EMBL/GenBank/DDBJ databases">
        <title>A Genomic Blueprint of the Chicken Gut Microbiome.</title>
        <authorList>
            <person name="Gilroy R."/>
            <person name="Ravi A."/>
            <person name="Getino M."/>
            <person name="Pursley I."/>
            <person name="Horton D.L."/>
            <person name="Alikhan N.-F."/>
            <person name="Baker D."/>
            <person name="Gharbi K."/>
            <person name="Hall N."/>
            <person name="Watson M."/>
            <person name="Adriaenssens E.M."/>
            <person name="Foster-Nyarko E."/>
            <person name="Jarju S."/>
            <person name="Secka A."/>
            <person name="Antonio M."/>
            <person name="Oren A."/>
            <person name="Chaudhuri R."/>
            <person name="La Ragione R.M."/>
            <person name="Hildebrand F."/>
            <person name="Pallen M.J."/>
        </authorList>
    </citation>
    <scope>NUCLEOTIDE SEQUENCE [LARGE SCALE GENOMIC DNA]</scope>
    <source>
        <strain evidence="1 2">Sa3CVN1</strain>
    </source>
</reference>
<keyword evidence="2" id="KW-1185">Reference proteome</keyword>
<evidence type="ECO:0000313" key="2">
    <source>
        <dbReference type="Proteomes" id="UP000627781"/>
    </source>
</evidence>